<dbReference type="EC" id="1.3.7.5" evidence="2 6"/>
<dbReference type="HAMAP" id="MF_00618">
    <property type="entry name" value="Ferredoxin_bilin_red"/>
    <property type="match status" value="1"/>
</dbReference>
<evidence type="ECO:0000256" key="2">
    <source>
        <dbReference type="ARBA" id="ARBA00012716"/>
    </source>
</evidence>
<dbReference type="EMBL" id="PQWO01000003">
    <property type="protein sequence ID" value="PZD74291.1"/>
    <property type="molecule type" value="Genomic_DNA"/>
</dbReference>
<dbReference type="PANTHER" id="PTHR34557">
    <property type="entry name" value="PHYTOCHROMOBILIN:FERREDOXIN OXIDOREDUCTASE, CHLOROPLASTIC"/>
    <property type="match status" value="1"/>
</dbReference>
<accession>A0A2W1K189</accession>
<dbReference type="Pfam" id="PF05996">
    <property type="entry name" value="Fe_bilin_red"/>
    <property type="match status" value="1"/>
</dbReference>
<keyword evidence="4 6" id="KW-0560">Oxidoreductase</keyword>
<dbReference type="PANTHER" id="PTHR34557:SF1">
    <property type="entry name" value="PHYTOCHROMOBILIN:FERREDOXIN OXIDOREDUCTASE, CHLOROPLASTIC"/>
    <property type="match status" value="1"/>
</dbReference>
<sequence>MALREQQHPLIQQLAQVIESTWQQYLQLSPYELPADLGYIEGRLEGERLVIENSCYQTPQFRKLHLELAQVGAGLDILHCVMFPHPTYDLPMFGTDIVAGRGQVSAAIVDLSPTSTDHRLPEVYRQKLTDLPKAEFSQPRDLPEWGDIFSEFCLFIRPQGEVEDQQFIEQVGAFLKVHCESAIATPSTPAHRDKILAGQQQYCEKQRRNDKTRRILENAFGPEWAERYMTTVLFDLPDS</sequence>
<dbReference type="InterPro" id="IPR022870">
    <property type="entry name" value="Ferredoxin_bilin_OxRdtase"/>
</dbReference>
<evidence type="ECO:0000256" key="5">
    <source>
        <dbReference type="ARBA" id="ARBA00049084"/>
    </source>
</evidence>
<dbReference type="NCBIfam" id="NF002760">
    <property type="entry name" value="PRK02816.1"/>
    <property type="match status" value="1"/>
</dbReference>
<dbReference type="GO" id="GO:0050620">
    <property type="term" value="F:phycocyanobilin:ferredoxin oxidoreductase activity"/>
    <property type="evidence" value="ECO:0007669"/>
    <property type="project" value="UniProtKB-UniRule"/>
</dbReference>
<dbReference type="GO" id="GO:0010024">
    <property type="term" value="P:phytochromobilin biosynthetic process"/>
    <property type="evidence" value="ECO:0007669"/>
    <property type="project" value="InterPro"/>
</dbReference>
<comment type="caution">
    <text evidence="7">The sequence shown here is derived from an EMBL/GenBank/DDBJ whole genome shotgun (WGS) entry which is preliminary data.</text>
</comment>
<dbReference type="RefSeq" id="WP_199464316.1">
    <property type="nucleotide sequence ID" value="NZ_CAWNWM010000003.1"/>
</dbReference>
<comment type="catalytic activity">
    <reaction evidence="5 6">
        <text>(2R,3Z)-phycocyanobilin + 4 oxidized [2Fe-2S]-[ferredoxin] = biliverdin IXalpha + 4 reduced [2Fe-2S]-[ferredoxin] + 4 H(+)</text>
        <dbReference type="Rhea" id="RHEA:15309"/>
        <dbReference type="Rhea" id="RHEA-COMP:10000"/>
        <dbReference type="Rhea" id="RHEA-COMP:10001"/>
        <dbReference type="ChEBI" id="CHEBI:15378"/>
        <dbReference type="ChEBI" id="CHEBI:33737"/>
        <dbReference type="ChEBI" id="CHEBI:33738"/>
        <dbReference type="ChEBI" id="CHEBI:57437"/>
        <dbReference type="ChEBI" id="CHEBI:57991"/>
        <dbReference type="EC" id="1.3.7.5"/>
    </reaction>
</comment>
<evidence type="ECO:0000256" key="1">
    <source>
        <dbReference type="ARBA" id="ARBA00006908"/>
    </source>
</evidence>
<evidence type="ECO:0000256" key="3">
    <source>
        <dbReference type="ARBA" id="ARBA00016783"/>
    </source>
</evidence>
<reference evidence="7 8" key="1">
    <citation type="journal article" date="2018" name="Sci. Rep.">
        <title>A novel species of the marine cyanobacterium Acaryochloris with a unique pigment content and lifestyle.</title>
        <authorList>
            <person name="Partensky F."/>
            <person name="Six C."/>
            <person name="Ratin M."/>
            <person name="Garczarek L."/>
            <person name="Vaulot D."/>
            <person name="Probert I."/>
            <person name="Calteau A."/>
            <person name="Gourvil P."/>
            <person name="Marie D."/>
            <person name="Grebert T."/>
            <person name="Bouchier C."/>
            <person name="Le Panse S."/>
            <person name="Gachenot M."/>
            <person name="Rodriguez F."/>
            <person name="Garrido J.L."/>
        </authorList>
    </citation>
    <scope>NUCLEOTIDE SEQUENCE [LARGE SCALE GENOMIC DNA]</scope>
    <source>
        <strain evidence="7 8">RCC1774</strain>
    </source>
</reference>
<organism evidence="7 8">
    <name type="scientific">Acaryochloris thomasi RCC1774</name>
    <dbReference type="NCBI Taxonomy" id="1764569"/>
    <lineage>
        <taxon>Bacteria</taxon>
        <taxon>Bacillati</taxon>
        <taxon>Cyanobacteriota</taxon>
        <taxon>Cyanophyceae</taxon>
        <taxon>Acaryochloridales</taxon>
        <taxon>Acaryochloridaceae</taxon>
        <taxon>Acaryochloris</taxon>
        <taxon>Acaryochloris thomasi</taxon>
    </lineage>
</organism>
<evidence type="ECO:0000256" key="4">
    <source>
        <dbReference type="ARBA" id="ARBA00023002"/>
    </source>
</evidence>
<proteinExistence type="inferred from homology"/>
<evidence type="ECO:0000313" key="7">
    <source>
        <dbReference type="EMBL" id="PZD74291.1"/>
    </source>
</evidence>
<protein>
    <recommendedName>
        <fullName evidence="3 6">Phycocyanobilin:ferredoxin oxidoreductase</fullName>
        <ecNumber evidence="2 6">1.3.7.5</ecNumber>
    </recommendedName>
</protein>
<dbReference type="AlphaFoldDB" id="A0A2W1K189"/>
<comment type="similarity">
    <text evidence="1 6">Belongs to the HY2 family.</text>
</comment>
<dbReference type="Proteomes" id="UP000248857">
    <property type="component" value="Unassembled WGS sequence"/>
</dbReference>
<evidence type="ECO:0000313" key="8">
    <source>
        <dbReference type="Proteomes" id="UP000248857"/>
    </source>
</evidence>
<keyword evidence="8" id="KW-1185">Reference proteome</keyword>
<evidence type="ECO:0000256" key="6">
    <source>
        <dbReference type="HAMAP-Rule" id="MF_00618"/>
    </source>
</evidence>
<gene>
    <name evidence="6 7" type="primary">pcyA</name>
    <name evidence="7" type="ORF">C1752_01324</name>
</gene>
<dbReference type="InterPro" id="IPR009249">
    <property type="entry name" value="Ferredoxin-dep_bilin_Rdtase"/>
</dbReference>
<name>A0A2W1K189_9CYAN</name>
<comment type="function">
    <text evidence="6">Catalyzes the four-electron reduction of biliverdin IX-alpha (2-electron reduction at both the A and D rings); the reaction proceeds via an isolatable 2-electron intermediate, 181,182-dihydrobiliverdin.</text>
</comment>
<dbReference type="Gene3D" id="3.40.1500.20">
    <property type="match status" value="1"/>
</dbReference>
<dbReference type="GO" id="GO:0050897">
    <property type="term" value="F:cobalt ion binding"/>
    <property type="evidence" value="ECO:0007669"/>
    <property type="project" value="InterPro"/>
</dbReference>